<dbReference type="GO" id="GO:0005615">
    <property type="term" value="C:extracellular space"/>
    <property type="evidence" value="ECO:0007669"/>
    <property type="project" value="TreeGrafter"/>
</dbReference>
<accession>A0A8J9ZD80</accession>
<proteinExistence type="predicted"/>
<dbReference type="PROSITE" id="PS51406">
    <property type="entry name" value="FIBRINOGEN_C_2"/>
    <property type="match status" value="1"/>
</dbReference>
<evidence type="ECO:0000313" key="4">
    <source>
        <dbReference type="EMBL" id="CAH1252431.1"/>
    </source>
</evidence>
<feature type="region of interest" description="Disordered" evidence="1">
    <location>
        <begin position="78"/>
        <end position="103"/>
    </location>
</feature>
<gene>
    <name evidence="4" type="primary">ANGPTL7</name>
    <name evidence="4" type="ORF">BLAG_LOCUS12511</name>
</gene>
<dbReference type="InterPro" id="IPR002181">
    <property type="entry name" value="Fibrinogen_a/b/g_C_dom"/>
</dbReference>
<dbReference type="EMBL" id="OV696704">
    <property type="protein sequence ID" value="CAH1252431.1"/>
    <property type="molecule type" value="Genomic_DNA"/>
</dbReference>
<sequence>MTSSSGKMDMRLVLPVCVVLLTVWLVVPADGTAFSCPTDAYDVPTQNTPPCPKNRGKRDLTSDIAAMKTEVEGLKEKVQKAKSDNKDDQMEMENSLNAEKKKREDLANQLPDMMKKVDDLKTAAEADIDNLKTGQSEALKQLKAKLQDLKQKVNDLEAKVRDGVRIGEENKAGKDNTDGTSKPPKQNKPKDVQDCAHIHEQSSSKRSGLYSSMVPGVRTSVITYCDMDSTKEGGGWTVIQRRQTGDSFERKWNEYKHGFGDPMGTFWWGNEKVHQLTQQKPYQLRVELQNAAGIKRVALYDDFKLEGEDSKYTLHVGKYSGTAGDALRTHNGNKFSTKDQDNDDYAPSSCAEGYKGGWWYNDHCFDGNLNAAYENEATEGTLGYWLSFNGYKGLTYTAMMIRPSDYKPKTNSTP</sequence>
<feature type="region of interest" description="Disordered" evidence="1">
    <location>
        <begin position="164"/>
        <end position="192"/>
    </location>
</feature>
<feature type="compositionally biased region" description="Basic and acidic residues" evidence="1">
    <location>
        <begin position="78"/>
        <end position="89"/>
    </location>
</feature>
<dbReference type="Gene3D" id="3.90.215.10">
    <property type="entry name" value="Gamma Fibrinogen, chain A, domain 1"/>
    <property type="match status" value="1"/>
</dbReference>
<dbReference type="SUPFAM" id="SSF56496">
    <property type="entry name" value="Fibrinogen C-terminal domain-like"/>
    <property type="match status" value="1"/>
</dbReference>
<feature type="compositionally biased region" description="Basic and acidic residues" evidence="1">
    <location>
        <begin position="164"/>
        <end position="177"/>
    </location>
</feature>
<dbReference type="CDD" id="cd00087">
    <property type="entry name" value="FReD"/>
    <property type="match status" value="1"/>
</dbReference>
<dbReference type="NCBIfam" id="NF040941">
    <property type="entry name" value="GGGWT_bact"/>
    <property type="match status" value="1"/>
</dbReference>
<protein>
    <submittedName>
        <fullName evidence="4">ANGPTL7 protein</fullName>
    </submittedName>
</protein>
<keyword evidence="2" id="KW-0732">Signal</keyword>
<dbReference type="SMART" id="SM00186">
    <property type="entry name" value="FBG"/>
    <property type="match status" value="1"/>
</dbReference>
<name>A0A8J9ZD80_BRALA</name>
<organism evidence="4 5">
    <name type="scientific">Branchiostoma lanceolatum</name>
    <name type="common">Common lancelet</name>
    <name type="synonym">Amphioxus lanceolatum</name>
    <dbReference type="NCBI Taxonomy" id="7740"/>
    <lineage>
        <taxon>Eukaryota</taxon>
        <taxon>Metazoa</taxon>
        <taxon>Chordata</taxon>
        <taxon>Cephalochordata</taxon>
        <taxon>Leptocardii</taxon>
        <taxon>Amphioxiformes</taxon>
        <taxon>Branchiostomatidae</taxon>
        <taxon>Branchiostoma</taxon>
    </lineage>
</organism>
<dbReference type="AlphaFoldDB" id="A0A8J9ZD80"/>
<dbReference type="Pfam" id="PF00147">
    <property type="entry name" value="Fibrinogen_C"/>
    <property type="match status" value="1"/>
</dbReference>
<dbReference type="PANTHER" id="PTHR19143:SF462">
    <property type="entry name" value="APPLE DOMAIN-CONTAINING PROTEIN"/>
    <property type="match status" value="1"/>
</dbReference>
<dbReference type="Proteomes" id="UP000838412">
    <property type="component" value="Chromosome 19"/>
</dbReference>
<evidence type="ECO:0000313" key="5">
    <source>
        <dbReference type="Proteomes" id="UP000838412"/>
    </source>
</evidence>
<dbReference type="InterPro" id="IPR014716">
    <property type="entry name" value="Fibrinogen_a/b/g_C_1"/>
</dbReference>
<feature type="signal peptide" evidence="2">
    <location>
        <begin position="1"/>
        <end position="31"/>
    </location>
</feature>
<dbReference type="InterPro" id="IPR036056">
    <property type="entry name" value="Fibrinogen-like_C"/>
</dbReference>
<dbReference type="Gene3D" id="6.10.250.1080">
    <property type="match status" value="1"/>
</dbReference>
<dbReference type="InterPro" id="IPR050373">
    <property type="entry name" value="Fibrinogen_C-term_domain"/>
</dbReference>
<dbReference type="PANTHER" id="PTHR19143">
    <property type="entry name" value="FIBRINOGEN/TENASCIN/ANGIOPOEITIN"/>
    <property type="match status" value="1"/>
</dbReference>
<dbReference type="OrthoDB" id="7940501at2759"/>
<keyword evidence="5" id="KW-1185">Reference proteome</keyword>
<feature type="chain" id="PRO_5035436836" evidence="2">
    <location>
        <begin position="32"/>
        <end position="414"/>
    </location>
</feature>
<feature type="domain" description="Fibrinogen C-terminal" evidence="3">
    <location>
        <begin position="186"/>
        <end position="405"/>
    </location>
</feature>
<evidence type="ECO:0000259" key="3">
    <source>
        <dbReference type="PROSITE" id="PS51406"/>
    </source>
</evidence>
<reference evidence="4" key="1">
    <citation type="submission" date="2022-01" db="EMBL/GenBank/DDBJ databases">
        <authorList>
            <person name="Braso-Vives M."/>
        </authorList>
    </citation>
    <scope>NUCLEOTIDE SEQUENCE</scope>
</reference>
<evidence type="ECO:0000256" key="1">
    <source>
        <dbReference type="SAM" id="MobiDB-lite"/>
    </source>
</evidence>
<evidence type="ECO:0000256" key="2">
    <source>
        <dbReference type="SAM" id="SignalP"/>
    </source>
</evidence>